<gene>
    <name evidence="1" type="ORF">AVEN_236180_1</name>
</gene>
<dbReference type="EMBL" id="BGPR01018769">
    <property type="protein sequence ID" value="GBN80085.1"/>
    <property type="molecule type" value="Genomic_DNA"/>
</dbReference>
<keyword evidence="2" id="KW-1185">Reference proteome</keyword>
<accession>A0A4Y2RYL9</accession>
<evidence type="ECO:0000313" key="2">
    <source>
        <dbReference type="Proteomes" id="UP000499080"/>
    </source>
</evidence>
<sequence length="91" mass="10206">MFMFVLPVRLENDRIVEADQWRLVGSETRRAATNIYQENKILKATLSLRGLSLPSVDISWFVRNSAVPTCTGLAMPYAGDRHFVPAKTPVA</sequence>
<comment type="caution">
    <text evidence="1">The sequence shown here is derived from an EMBL/GenBank/DDBJ whole genome shotgun (WGS) entry which is preliminary data.</text>
</comment>
<evidence type="ECO:0000313" key="1">
    <source>
        <dbReference type="EMBL" id="GBN80085.1"/>
    </source>
</evidence>
<organism evidence="1 2">
    <name type="scientific">Araneus ventricosus</name>
    <name type="common">Orbweaver spider</name>
    <name type="synonym">Epeira ventricosa</name>
    <dbReference type="NCBI Taxonomy" id="182803"/>
    <lineage>
        <taxon>Eukaryota</taxon>
        <taxon>Metazoa</taxon>
        <taxon>Ecdysozoa</taxon>
        <taxon>Arthropoda</taxon>
        <taxon>Chelicerata</taxon>
        <taxon>Arachnida</taxon>
        <taxon>Araneae</taxon>
        <taxon>Araneomorphae</taxon>
        <taxon>Entelegynae</taxon>
        <taxon>Araneoidea</taxon>
        <taxon>Araneidae</taxon>
        <taxon>Araneus</taxon>
    </lineage>
</organism>
<dbReference type="AlphaFoldDB" id="A0A4Y2RYL9"/>
<protein>
    <submittedName>
        <fullName evidence="1">Uncharacterized protein</fullName>
    </submittedName>
</protein>
<reference evidence="1 2" key="1">
    <citation type="journal article" date="2019" name="Sci. Rep.">
        <title>Orb-weaving spider Araneus ventricosus genome elucidates the spidroin gene catalogue.</title>
        <authorList>
            <person name="Kono N."/>
            <person name="Nakamura H."/>
            <person name="Ohtoshi R."/>
            <person name="Moran D.A.P."/>
            <person name="Shinohara A."/>
            <person name="Yoshida Y."/>
            <person name="Fujiwara M."/>
            <person name="Mori M."/>
            <person name="Tomita M."/>
            <person name="Arakawa K."/>
        </authorList>
    </citation>
    <scope>NUCLEOTIDE SEQUENCE [LARGE SCALE GENOMIC DNA]</scope>
</reference>
<name>A0A4Y2RYL9_ARAVE</name>
<proteinExistence type="predicted"/>
<dbReference type="Proteomes" id="UP000499080">
    <property type="component" value="Unassembled WGS sequence"/>
</dbReference>